<dbReference type="Proteomes" id="UP001468345">
    <property type="component" value="Chromosome"/>
</dbReference>
<sequence length="129" mass="14796">MSKDVMSGYIMRDDIILGELHKHDINILEAMFNHYSSIKRVKGNFKGYTSHDIVTAIDEILKTCDETMVNVLKLQVIDKPDNKVNRCKIISTGLTDIEVSKILNIPIRRVARLRNKALQILAEKIEYVI</sequence>
<keyword evidence="2" id="KW-1185">Reference proteome</keyword>
<name>A0ABZ2WA85_9STAP</name>
<evidence type="ECO:0008006" key="3">
    <source>
        <dbReference type="Google" id="ProtNLM"/>
    </source>
</evidence>
<evidence type="ECO:0000313" key="1">
    <source>
        <dbReference type="EMBL" id="WZG08946.1"/>
    </source>
</evidence>
<reference evidence="1 2" key="1">
    <citation type="journal article" date="2024" name="ISME J.">
        <title>Staphylococcus epidermidis bacteriocin A37 kills natural competitors with a unique mechanism of action.</title>
        <authorList>
            <person name="Puls J.S."/>
            <person name="Winnerling B."/>
            <person name="Power J.J."/>
            <person name="Kruger A.M."/>
            <person name="Brajtenbach D."/>
            <person name="Johnson M."/>
            <person name="Bilici K."/>
            <person name="Camus L."/>
            <person name="Fliesswasser T."/>
            <person name="Schneider T."/>
            <person name="Sahl H.G."/>
            <person name="Ghosal D."/>
            <person name="Kubitscheck U."/>
            <person name="Heilbronner S."/>
            <person name="Grein F."/>
        </authorList>
    </citation>
    <scope>NUCLEOTIDE SEQUENCE [LARGE SCALE GENOMIC DNA]</scope>
    <source>
        <strain evidence="1 2">SCK7</strain>
    </source>
</reference>
<proteinExistence type="predicted"/>
<protein>
    <recommendedName>
        <fullName evidence="3">RNA polymerase sigma-70 region 4 domain-containing protein</fullName>
    </recommendedName>
</protein>
<evidence type="ECO:0000313" key="2">
    <source>
        <dbReference type="Proteomes" id="UP001468345"/>
    </source>
</evidence>
<dbReference type="RefSeq" id="WP_341636878.1">
    <property type="nucleotide sequence ID" value="NZ_CP133006.1"/>
</dbReference>
<gene>
    <name evidence="1" type="ORF">SHJJP9002_000848</name>
</gene>
<dbReference type="EMBL" id="CP133006">
    <property type="protein sequence ID" value="WZG08946.1"/>
    <property type="molecule type" value="Genomic_DNA"/>
</dbReference>
<organism evidence="1 2">
    <name type="scientific">Staphylococcus casei</name>
    <dbReference type="NCBI Taxonomy" id="201828"/>
    <lineage>
        <taxon>Bacteria</taxon>
        <taxon>Bacillati</taxon>
        <taxon>Bacillota</taxon>
        <taxon>Bacilli</taxon>
        <taxon>Bacillales</taxon>
        <taxon>Staphylococcaceae</taxon>
        <taxon>Staphylococcus</taxon>
    </lineage>
</organism>
<accession>A0ABZ2WA85</accession>